<dbReference type="InterPro" id="IPR035907">
    <property type="entry name" value="Hppk_sf"/>
</dbReference>
<reference evidence="15" key="1">
    <citation type="journal article" date="2019" name="Int. J. Syst. Evol. Microbiol.">
        <title>The Global Catalogue of Microorganisms (GCM) 10K type strain sequencing project: providing services to taxonomists for standard genome sequencing and annotation.</title>
        <authorList>
            <consortium name="The Broad Institute Genomics Platform"/>
            <consortium name="The Broad Institute Genome Sequencing Center for Infectious Disease"/>
            <person name="Wu L."/>
            <person name="Ma J."/>
        </authorList>
    </citation>
    <scope>NUCLEOTIDE SEQUENCE [LARGE SCALE GENOMIC DNA]</scope>
    <source>
        <strain evidence="15">ZS-35-S2</strain>
    </source>
</reference>
<evidence type="ECO:0000256" key="9">
    <source>
        <dbReference type="ARBA" id="ARBA00022909"/>
    </source>
</evidence>
<keyword evidence="6" id="KW-0547">Nucleotide-binding</keyword>
<evidence type="ECO:0000256" key="12">
    <source>
        <dbReference type="ARBA" id="ARBA00033413"/>
    </source>
</evidence>
<comment type="similarity">
    <text evidence="2">Belongs to the HPPK family.</text>
</comment>
<dbReference type="PROSITE" id="PS00794">
    <property type="entry name" value="HPPK"/>
    <property type="match status" value="1"/>
</dbReference>
<keyword evidence="15" id="KW-1185">Reference proteome</keyword>
<keyword evidence="9" id="KW-0289">Folate biosynthesis</keyword>
<dbReference type="RefSeq" id="WP_209736568.1">
    <property type="nucleotide sequence ID" value="NZ_CP072611.1"/>
</dbReference>
<evidence type="ECO:0000256" key="10">
    <source>
        <dbReference type="ARBA" id="ARBA00029409"/>
    </source>
</evidence>
<sequence>MTLSYLGLGGNLGDPAAAMSAALQALDSQAGTRVVSVSRLYSTPPWGMLDQPSFLNACASLETSLEAEALLRLCLRVEKDLKRERRERWGPRIIDIDILDHGGIVRNGAALTLPHPRLTERAFVLVPLAEIAPALTIRGRPIEAWARQADLSGIAPASVDGEWWRG</sequence>
<evidence type="ECO:0000256" key="2">
    <source>
        <dbReference type="ARBA" id="ARBA00005810"/>
    </source>
</evidence>
<evidence type="ECO:0000256" key="4">
    <source>
        <dbReference type="ARBA" id="ARBA00016218"/>
    </source>
</evidence>
<evidence type="ECO:0000313" key="15">
    <source>
        <dbReference type="Proteomes" id="UP001597371"/>
    </source>
</evidence>
<protein>
    <recommendedName>
        <fullName evidence="4">2-amino-4-hydroxy-6-hydroxymethyldihydropteridine pyrophosphokinase</fullName>
        <ecNumber evidence="3">2.7.6.3</ecNumber>
    </recommendedName>
    <alternativeName>
        <fullName evidence="11">6-hydroxymethyl-7,8-dihydropterin pyrophosphokinase</fullName>
    </alternativeName>
    <alternativeName>
        <fullName evidence="12">7,8-dihydro-6-hydroxymethylpterin-pyrophosphokinase</fullName>
    </alternativeName>
</protein>
<proteinExistence type="inferred from homology"/>
<evidence type="ECO:0000256" key="7">
    <source>
        <dbReference type="ARBA" id="ARBA00022777"/>
    </source>
</evidence>
<evidence type="ECO:0000256" key="8">
    <source>
        <dbReference type="ARBA" id="ARBA00022840"/>
    </source>
</evidence>
<evidence type="ECO:0000256" key="11">
    <source>
        <dbReference type="ARBA" id="ARBA00029766"/>
    </source>
</evidence>
<dbReference type="Pfam" id="PF01288">
    <property type="entry name" value="HPPK"/>
    <property type="match status" value="1"/>
</dbReference>
<dbReference type="EC" id="2.7.6.3" evidence="3"/>
<comment type="pathway">
    <text evidence="1">Cofactor biosynthesis; tetrahydrofolate biosynthesis; 2-amino-4-hydroxy-6-hydroxymethyl-7,8-dihydropteridine diphosphate from 7,8-dihydroneopterin triphosphate: step 4/4.</text>
</comment>
<evidence type="ECO:0000256" key="3">
    <source>
        <dbReference type="ARBA" id="ARBA00013253"/>
    </source>
</evidence>
<feature type="domain" description="7,8-dihydro-6-hydroxymethylpterin-pyrophosphokinase" evidence="13">
    <location>
        <begin position="88"/>
        <end position="99"/>
    </location>
</feature>
<keyword evidence="8" id="KW-0067">ATP-binding</keyword>
<keyword evidence="5 14" id="KW-0808">Transferase</keyword>
<accession>A0ABW5CQE4</accession>
<dbReference type="GO" id="GO:0003848">
    <property type="term" value="F:2-amino-4-hydroxy-6-hydroxymethyldihydropteridine diphosphokinase activity"/>
    <property type="evidence" value="ECO:0007669"/>
    <property type="project" value="UniProtKB-EC"/>
</dbReference>
<dbReference type="EMBL" id="JBHUIJ010000019">
    <property type="protein sequence ID" value="MFD2238555.1"/>
    <property type="molecule type" value="Genomic_DNA"/>
</dbReference>
<dbReference type="SUPFAM" id="SSF55083">
    <property type="entry name" value="6-hydroxymethyl-7,8-dihydropterin pyrophosphokinase, HPPK"/>
    <property type="match status" value="1"/>
</dbReference>
<comment type="function">
    <text evidence="10">Catalyzes the transfer of pyrophosphate from adenosine triphosphate (ATP) to 6-hydroxymethyl-7,8-dihydropterin, an enzymatic step in folate biosynthesis pathway.</text>
</comment>
<evidence type="ECO:0000256" key="1">
    <source>
        <dbReference type="ARBA" id="ARBA00005051"/>
    </source>
</evidence>
<dbReference type="Proteomes" id="UP001597371">
    <property type="component" value="Unassembled WGS sequence"/>
</dbReference>
<dbReference type="NCBIfam" id="TIGR01498">
    <property type="entry name" value="folK"/>
    <property type="match status" value="1"/>
</dbReference>
<evidence type="ECO:0000313" key="14">
    <source>
        <dbReference type="EMBL" id="MFD2238555.1"/>
    </source>
</evidence>
<dbReference type="PANTHER" id="PTHR43071">
    <property type="entry name" value="2-AMINO-4-HYDROXY-6-HYDROXYMETHYLDIHYDROPTERIDINE PYROPHOSPHOKINASE"/>
    <property type="match status" value="1"/>
</dbReference>
<comment type="caution">
    <text evidence="14">The sequence shown here is derived from an EMBL/GenBank/DDBJ whole genome shotgun (WGS) entry which is preliminary data.</text>
</comment>
<keyword evidence="7" id="KW-0418">Kinase</keyword>
<dbReference type="InterPro" id="IPR000550">
    <property type="entry name" value="Hppk"/>
</dbReference>
<evidence type="ECO:0000259" key="13">
    <source>
        <dbReference type="PROSITE" id="PS00794"/>
    </source>
</evidence>
<gene>
    <name evidence="14" type="primary">folK</name>
    <name evidence="14" type="ORF">ACFSKQ_13955</name>
</gene>
<evidence type="ECO:0000256" key="6">
    <source>
        <dbReference type="ARBA" id="ARBA00022741"/>
    </source>
</evidence>
<name>A0ABW5CQE4_9HYPH</name>
<dbReference type="CDD" id="cd00483">
    <property type="entry name" value="HPPK"/>
    <property type="match status" value="1"/>
</dbReference>
<dbReference type="Gene3D" id="3.30.70.560">
    <property type="entry name" value="7,8-Dihydro-6-hydroxymethylpterin-pyrophosphokinase HPPK"/>
    <property type="match status" value="1"/>
</dbReference>
<dbReference type="PANTHER" id="PTHR43071:SF1">
    <property type="entry name" value="2-AMINO-4-HYDROXY-6-HYDROXYMETHYLDIHYDROPTERIDINE PYROPHOSPHOKINASE"/>
    <property type="match status" value="1"/>
</dbReference>
<organism evidence="14 15">
    <name type="scientific">Aureimonas populi</name>
    <dbReference type="NCBI Taxonomy" id="1701758"/>
    <lineage>
        <taxon>Bacteria</taxon>
        <taxon>Pseudomonadati</taxon>
        <taxon>Pseudomonadota</taxon>
        <taxon>Alphaproteobacteria</taxon>
        <taxon>Hyphomicrobiales</taxon>
        <taxon>Aurantimonadaceae</taxon>
        <taxon>Aureimonas</taxon>
    </lineage>
</organism>
<evidence type="ECO:0000256" key="5">
    <source>
        <dbReference type="ARBA" id="ARBA00022679"/>
    </source>
</evidence>